<organism evidence="2 3">
    <name type="scientific">Penicillium alfredii</name>
    <dbReference type="NCBI Taxonomy" id="1506179"/>
    <lineage>
        <taxon>Eukaryota</taxon>
        <taxon>Fungi</taxon>
        <taxon>Dikarya</taxon>
        <taxon>Ascomycota</taxon>
        <taxon>Pezizomycotina</taxon>
        <taxon>Eurotiomycetes</taxon>
        <taxon>Eurotiomycetidae</taxon>
        <taxon>Eurotiales</taxon>
        <taxon>Aspergillaceae</taxon>
        <taxon>Penicillium</taxon>
    </lineage>
</organism>
<protein>
    <submittedName>
        <fullName evidence="2">Uncharacterized protein</fullName>
    </submittedName>
</protein>
<feature type="compositionally biased region" description="Basic residues" evidence="1">
    <location>
        <begin position="56"/>
        <end position="67"/>
    </location>
</feature>
<reference evidence="2" key="1">
    <citation type="submission" date="2022-11" db="EMBL/GenBank/DDBJ databases">
        <authorList>
            <person name="Petersen C."/>
        </authorList>
    </citation>
    <scope>NUCLEOTIDE SEQUENCE</scope>
    <source>
        <strain evidence="2">IBT 34128</strain>
    </source>
</reference>
<sequence length="79" mass="9101">MAPLNITDKCEGPTVGWILQSKFVVRWVISDQRSSLPSTMSLMDLPLYTTFRLKRANRRSSRKRSRFPTRSNLKSQISG</sequence>
<reference evidence="2" key="2">
    <citation type="journal article" date="2023" name="IMA Fungus">
        <title>Comparative genomic study of the Penicillium genus elucidates a diverse pangenome and 15 lateral gene transfer events.</title>
        <authorList>
            <person name="Petersen C."/>
            <person name="Sorensen T."/>
            <person name="Nielsen M.R."/>
            <person name="Sondergaard T.E."/>
            <person name="Sorensen J.L."/>
            <person name="Fitzpatrick D.A."/>
            <person name="Frisvad J.C."/>
            <person name="Nielsen K.L."/>
        </authorList>
    </citation>
    <scope>NUCLEOTIDE SEQUENCE</scope>
    <source>
        <strain evidence="2">IBT 34128</strain>
    </source>
</reference>
<dbReference type="AlphaFoldDB" id="A0A9W9G4F6"/>
<comment type="caution">
    <text evidence="2">The sequence shown here is derived from an EMBL/GenBank/DDBJ whole genome shotgun (WGS) entry which is preliminary data.</text>
</comment>
<dbReference type="GeneID" id="81391258"/>
<evidence type="ECO:0000313" key="3">
    <source>
        <dbReference type="Proteomes" id="UP001141434"/>
    </source>
</evidence>
<evidence type="ECO:0000313" key="2">
    <source>
        <dbReference type="EMBL" id="KAJ5111878.1"/>
    </source>
</evidence>
<evidence type="ECO:0000256" key="1">
    <source>
        <dbReference type="SAM" id="MobiDB-lite"/>
    </source>
</evidence>
<dbReference type="Proteomes" id="UP001141434">
    <property type="component" value="Unassembled WGS sequence"/>
</dbReference>
<gene>
    <name evidence="2" type="ORF">NUU61_001508</name>
</gene>
<dbReference type="RefSeq" id="XP_056515357.1">
    <property type="nucleotide sequence ID" value="XM_056652090.1"/>
</dbReference>
<keyword evidence="3" id="KW-1185">Reference proteome</keyword>
<proteinExistence type="predicted"/>
<accession>A0A9W9G4F6</accession>
<feature type="region of interest" description="Disordered" evidence="1">
    <location>
        <begin position="56"/>
        <end position="79"/>
    </location>
</feature>
<name>A0A9W9G4F6_9EURO</name>
<dbReference type="EMBL" id="JAPMSZ010000002">
    <property type="protein sequence ID" value="KAJ5111878.1"/>
    <property type="molecule type" value="Genomic_DNA"/>
</dbReference>